<dbReference type="Proteomes" id="UP000321201">
    <property type="component" value="Unassembled WGS sequence"/>
</dbReference>
<feature type="compositionally biased region" description="Basic and acidic residues" evidence="1">
    <location>
        <begin position="67"/>
        <end position="76"/>
    </location>
</feature>
<evidence type="ECO:0000256" key="1">
    <source>
        <dbReference type="SAM" id="MobiDB-lite"/>
    </source>
</evidence>
<evidence type="ECO:0000313" key="2">
    <source>
        <dbReference type="EMBL" id="TXF10368.1"/>
    </source>
</evidence>
<reference evidence="2 3" key="1">
    <citation type="submission" date="2019-08" db="EMBL/GenBank/DDBJ databases">
        <title>Pelomicrobium methylotrophicum gen. nov., sp. nov. a moderately thermophilic, facultatively anaerobic, lithoautotrophic and methylotrophic bacterium isolated from a terrestrial mud volcano.</title>
        <authorList>
            <person name="Slobodkina G.B."/>
            <person name="Merkel A.Y."/>
            <person name="Slobodkin A.I."/>
        </authorList>
    </citation>
    <scope>NUCLEOTIDE SEQUENCE [LARGE SCALE GENOMIC DNA]</scope>
    <source>
        <strain evidence="2 3">SM250</strain>
    </source>
</reference>
<evidence type="ECO:0000313" key="3">
    <source>
        <dbReference type="Proteomes" id="UP000321201"/>
    </source>
</evidence>
<sequence>MEGASELHQSSFCDRDQPAEASAQAGRFLLRIIQDPIARLKPEVLYRQVQFVVEEGDWAGQGEEVEAPSKAEERGT</sequence>
<dbReference type="AlphaFoldDB" id="A0A5C7EET8"/>
<feature type="region of interest" description="Disordered" evidence="1">
    <location>
        <begin position="57"/>
        <end position="76"/>
    </location>
</feature>
<proteinExistence type="predicted"/>
<comment type="caution">
    <text evidence="2">The sequence shown here is derived from an EMBL/GenBank/DDBJ whole genome shotgun (WGS) entry which is preliminary data.</text>
</comment>
<protein>
    <submittedName>
        <fullName evidence="2">Uncharacterized protein</fullName>
    </submittedName>
</protein>
<dbReference type="RefSeq" id="WP_147801104.1">
    <property type="nucleotide sequence ID" value="NZ_VPFL01000033.1"/>
</dbReference>
<keyword evidence="3" id="KW-1185">Reference proteome</keyword>
<dbReference type="InParanoid" id="A0A5C7EET8"/>
<gene>
    <name evidence="2" type="ORF">FR698_15535</name>
</gene>
<organism evidence="2 3">
    <name type="scientific">Pelomicrobium methylotrophicum</name>
    <dbReference type="NCBI Taxonomy" id="2602750"/>
    <lineage>
        <taxon>Bacteria</taxon>
        <taxon>Pseudomonadati</taxon>
        <taxon>Pseudomonadota</taxon>
        <taxon>Hydrogenophilia</taxon>
        <taxon>Hydrogenophilia incertae sedis</taxon>
        <taxon>Pelomicrobium</taxon>
    </lineage>
</organism>
<name>A0A5C7EET8_9PROT</name>
<accession>A0A5C7EET8</accession>
<dbReference type="EMBL" id="VPFL01000033">
    <property type="protein sequence ID" value="TXF10368.1"/>
    <property type="molecule type" value="Genomic_DNA"/>
</dbReference>